<evidence type="ECO:0000256" key="1">
    <source>
        <dbReference type="SAM" id="SignalP"/>
    </source>
</evidence>
<comment type="caution">
    <text evidence="2">The sequence shown here is derived from an EMBL/GenBank/DDBJ whole genome shotgun (WGS) entry which is preliminary data.</text>
</comment>
<reference evidence="3" key="1">
    <citation type="journal article" date="2019" name="Int. J. Syst. Evol. Microbiol.">
        <title>The Global Catalogue of Microorganisms (GCM) 10K type strain sequencing project: providing services to taxonomists for standard genome sequencing and annotation.</title>
        <authorList>
            <consortium name="The Broad Institute Genomics Platform"/>
            <consortium name="The Broad Institute Genome Sequencing Center for Infectious Disease"/>
            <person name="Wu L."/>
            <person name="Ma J."/>
        </authorList>
    </citation>
    <scope>NUCLEOTIDE SEQUENCE [LARGE SCALE GENOMIC DNA]</scope>
    <source>
        <strain evidence="3">KCTC 22558</strain>
    </source>
</reference>
<feature type="chain" id="PRO_5046849644" evidence="1">
    <location>
        <begin position="21"/>
        <end position="209"/>
    </location>
</feature>
<keyword evidence="1" id="KW-0732">Signal</keyword>
<feature type="signal peptide" evidence="1">
    <location>
        <begin position="1"/>
        <end position="20"/>
    </location>
</feature>
<name>A0ABQ3BXI5_9GAMM</name>
<dbReference type="RefSeq" id="WP_189447987.1">
    <property type="nucleotide sequence ID" value="NZ_BMXY01000001.1"/>
</dbReference>
<protein>
    <submittedName>
        <fullName evidence="2">Uncharacterized protein</fullName>
    </submittedName>
</protein>
<dbReference type="Proteomes" id="UP000643403">
    <property type="component" value="Unassembled WGS sequence"/>
</dbReference>
<accession>A0ABQ3BXI5</accession>
<proteinExistence type="predicted"/>
<keyword evidence="3" id="KW-1185">Reference proteome</keyword>
<organism evidence="2 3">
    <name type="scientific">Cognatilysobacter xinjiangensis</name>
    <dbReference type="NCBI Taxonomy" id="546892"/>
    <lineage>
        <taxon>Bacteria</taxon>
        <taxon>Pseudomonadati</taxon>
        <taxon>Pseudomonadota</taxon>
        <taxon>Gammaproteobacteria</taxon>
        <taxon>Lysobacterales</taxon>
        <taxon>Lysobacteraceae</taxon>
        <taxon>Cognatilysobacter</taxon>
    </lineage>
</organism>
<gene>
    <name evidence="2" type="ORF">GCM10008101_13080</name>
</gene>
<sequence>MLRTTGFAIALALSSLGAHAGTKVVGTAPGSVSGVLSYASGQYWVESASGTLCVMVDEADEAALAPMVGKKIAFTGPVQTWSDRSRCIVVGPDFPTLAAARPAAGAVPVVIGAHRQPDIDACPSLGVVTSAVAVRLAPGEGAGTAVRLAAGDAVYLCGASPDGAWESVVVPPTVGADCGVSGAVATPRPYRGSCKSGWVPARLVDVVAG</sequence>
<dbReference type="EMBL" id="BMXY01000001">
    <property type="protein sequence ID" value="GGZ60546.1"/>
    <property type="molecule type" value="Genomic_DNA"/>
</dbReference>
<evidence type="ECO:0000313" key="3">
    <source>
        <dbReference type="Proteomes" id="UP000643403"/>
    </source>
</evidence>
<evidence type="ECO:0000313" key="2">
    <source>
        <dbReference type="EMBL" id="GGZ60546.1"/>
    </source>
</evidence>